<dbReference type="Gramene" id="OQU82023">
    <property type="protein sequence ID" value="OQU82023"/>
    <property type="gene ID" value="SORBI_3006G160700"/>
</dbReference>
<dbReference type="Pfam" id="PF00251">
    <property type="entry name" value="Glyco_hydro_32N"/>
    <property type="match status" value="1"/>
</dbReference>
<reference evidence="9 10" key="1">
    <citation type="journal article" date="2009" name="Nature">
        <title>The Sorghum bicolor genome and the diversification of grasses.</title>
        <authorList>
            <person name="Paterson A.H."/>
            <person name="Bowers J.E."/>
            <person name="Bruggmann R."/>
            <person name="Dubchak I."/>
            <person name="Grimwood J."/>
            <person name="Gundlach H."/>
            <person name="Haberer G."/>
            <person name="Hellsten U."/>
            <person name="Mitros T."/>
            <person name="Poliakov A."/>
            <person name="Schmutz J."/>
            <person name="Spannagl M."/>
            <person name="Tang H."/>
            <person name="Wang X."/>
            <person name="Wicker T."/>
            <person name="Bharti A.K."/>
            <person name="Chapman J."/>
            <person name="Feltus F.A."/>
            <person name="Gowik U."/>
            <person name="Grigoriev I.V."/>
            <person name="Lyons E."/>
            <person name="Maher C.A."/>
            <person name="Martis M."/>
            <person name="Narechania A."/>
            <person name="Otillar R.P."/>
            <person name="Penning B.W."/>
            <person name="Salamov A.A."/>
            <person name="Wang Y."/>
            <person name="Zhang L."/>
            <person name="Carpita N.C."/>
            <person name="Freeling M."/>
            <person name="Gingle A.R."/>
            <person name="Hash C.T."/>
            <person name="Keller B."/>
            <person name="Klein P."/>
            <person name="Kresovich S."/>
            <person name="McCann M.C."/>
            <person name="Ming R."/>
            <person name="Peterson D.G."/>
            <person name="Mehboob-ur-Rahman"/>
            <person name="Ware D."/>
            <person name="Westhoff P."/>
            <person name="Mayer K.F."/>
            <person name="Messing J."/>
            <person name="Rokhsar D.S."/>
        </authorList>
    </citation>
    <scope>NUCLEOTIDE SEQUENCE [LARGE SCALE GENOMIC DNA]</scope>
    <source>
        <strain evidence="10">cv. BTx623</strain>
    </source>
</reference>
<sequence>MIPAVADPATLDDVGASTPLLPETDPRGRAGAGQKRPPPPAATTTVLPAVVSAVLLLVLVARRRRPCRRAGGGRLPWRGRGRVGEIHGPAPRRRRRRGRGLFLDQRDAGVAAHGVPFPAPQELDERLVLDPSPSIADHAIVFFPRSGSNFVPRSCHGRLVHMPMPPIRHLPRPASPDPNGPLYHKGWYHLFYQWNPDSAVWGNITWGHAVSRDLLHWLHLPLAMVPDHPYDANGVWSGSATRLPDGRIVMLYTGSTAESVQVQNLAEPADASDPLLREWVKSDANPVLVPPPGIGATDFRDPTTAWRAANDDTNSKQAWRVAIGSKDRDHAGLALVYRTEDFVRYDPVPALMHVVPGTGMWECVDFYPVAVAANNGDGLETSVPPGPGVKHVVKASLDDDKHDYYAIGTYDPATDTWTPDDAENDVGIGLRYDYGKYYASKTFYDPVLRRRVLWGWVGETDSERADILKGWASVQSIPRTVLLDTKTGSNLLQWPVVEVENLRMSGKRFDDVALHRGSVVPLDVGKATQLDIEAVFEVDAAAVEGVTEADVTFNCSTSAGAAGRGLLGPFGLLVLADEDLSEQTAVYFYLVKGTDGSLQTFFCQDELRASKANDLVKRVYGSLVPVLDGENLSVRILVDHSIVESFAQGGRTCITSRVYPTRAIYDSARVFLFNNATDVHVKAKSVKIWQLNSAYIRPYEASSL</sequence>
<dbReference type="STRING" id="4558.A0A1Z5RE48"/>
<comment type="similarity">
    <text evidence="1 5">Belongs to the glycosyl hydrolase 32 family.</text>
</comment>
<reference evidence="10" key="2">
    <citation type="journal article" date="2018" name="Plant J.">
        <title>The Sorghum bicolor reference genome: improved assembly, gene annotations, a transcriptome atlas, and signatures of genome organization.</title>
        <authorList>
            <person name="McCormick R.F."/>
            <person name="Truong S.K."/>
            <person name="Sreedasyam A."/>
            <person name="Jenkins J."/>
            <person name="Shu S."/>
            <person name="Sims D."/>
            <person name="Kennedy M."/>
            <person name="Amirebrahimi M."/>
            <person name="Weers B.D."/>
            <person name="McKinley B."/>
            <person name="Mattison A."/>
            <person name="Morishige D.T."/>
            <person name="Grimwood J."/>
            <person name="Schmutz J."/>
            <person name="Mullet J.E."/>
        </authorList>
    </citation>
    <scope>NUCLEOTIDE SEQUENCE [LARGE SCALE GENOMIC DNA]</scope>
    <source>
        <strain evidence="10">cv. BTx623</strain>
    </source>
</reference>
<evidence type="ECO:0000256" key="6">
    <source>
        <dbReference type="SAM" id="MobiDB-lite"/>
    </source>
</evidence>
<evidence type="ECO:0000256" key="1">
    <source>
        <dbReference type="ARBA" id="ARBA00009902"/>
    </source>
</evidence>
<dbReference type="Gene3D" id="2.60.120.560">
    <property type="entry name" value="Exo-inulinase, domain 1"/>
    <property type="match status" value="1"/>
</dbReference>
<evidence type="ECO:0000313" key="9">
    <source>
        <dbReference type="EMBL" id="OQU82023.1"/>
    </source>
</evidence>
<dbReference type="InParanoid" id="A0A1Z5RE48"/>
<dbReference type="InterPro" id="IPR013189">
    <property type="entry name" value="Glyco_hydro_32_C"/>
</dbReference>
<dbReference type="SUPFAM" id="SSF49899">
    <property type="entry name" value="Concanavalin A-like lectins/glucanases"/>
    <property type="match status" value="1"/>
</dbReference>
<keyword evidence="10" id="KW-1185">Reference proteome</keyword>
<evidence type="ECO:0000256" key="2">
    <source>
        <dbReference type="ARBA" id="ARBA00022801"/>
    </source>
</evidence>
<dbReference type="InterPro" id="IPR050551">
    <property type="entry name" value="Fructan_Metab_Enzymes"/>
</dbReference>
<keyword evidence="3" id="KW-0325">Glycoprotein</keyword>
<dbReference type="InterPro" id="IPR013148">
    <property type="entry name" value="Glyco_hydro_32_N"/>
</dbReference>
<evidence type="ECO:0000313" key="10">
    <source>
        <dbReference type="Proteomes" id="UP000000768"/>
    </source>
</evidence>
<dbReference type="Proteomes" id="UP000000768">
    <property type="component" value="Chromosome 6"/>
</dbReference>
<dbReference type="SMART" id="SM00640">
    <property type="entry name" value="Glyco_32"/>
    <property type="match status" value="1"/>
</dbReference>
<feature type="region of interest" description="Disordered" evidence="6">
    <location>
        <begin position="1"/>
        <end position="44"/>
    </location>
</feature>
<keyword evidence="2 5" id="KW-0378">Hydrolase</keyword>
<feature type="domain" description="Glycosyl hydrolase family 32 N-terminal" evidence="7">
    <location>
        <begin position="177"/>
        <end position="495"/>
    </location>
</feature>
<dbReference type="SUPFAM" id="SSF75005">
    <property type="entry name" value="Arabinanase/levansucrase/invertase"/>
    <property type="match status" value="1"/>
</dbReference>
<protein>
    <submittedName>
        <fullName evidence="9">Uncharacterized protein</fullName>
    </submittedName>
</protein>
<accession>A0A1Z5RE48</accession>
<proteinExistence type="inferred from homology"/>
<dbReference type="FunFam" id="2.115.10.20:FF:000001">
    <property type="entry name" value="Beta-fructofuranosidase, insoluble isoenzyme CWINV1"/>
    <property type="match status" value="1"/>
</dbReference>
<dbReference type="InterPro" id="IPR001362">
    <property type="entry name" value="Glyco_hydro_32"/>
</dbReference>
<keyword evidence="4 5" id="KW-0326">Glycosidase</keyword>
<dbReference type="Pfam" id="PF08244">
    <property type="entry name" value="Glyco_hydro_32C"/>
    <property type="match status" value="1"/>
</dbReference>
<evidence type="ECO:0000256" key="5">
    <source>
        <dbReference type="RuleBase" id="RU362110"/>
    </source>
</evidence>
<name>A0A1Z5RE48_SORBI</name>
<dbReference type="EMBL" id="CM000765">
    <property type="protein sequence ID" value="OQU82023.1"/>
    <property type="molecule type" value="Genomic_DNA"/>
</dbReference>
<dbReference type="AlphaFoldDB" id="A0A1Z5RE48"/>
<evidence type="ECO:0000256" key="3">
    <source>
        <dbReference type="ARBA" id="ARBA00023180"/>
    </source>
</evidence>
<dbReference type="InterPro" id="IPR023296">
    <property type="entry name" value="Glyco_hydro_beta-prop_sf"/>
</dbReference>
<dbReference type="FunFam" id="2.60.120.560:FF:000002">
    <property type="entry name" value="Beta-fructofuranosidase, insoluble isoenzyme CWINV1"/>
    <property type="match status" value="1"/>
</dbReference>
<organism evidence="9 10">
    <name type="scientific">Sorghum bicolor</name>
    <name type="common">Sorghum</name>
    <name type="synonym">Sorghum vulgare</name>
    <dbReference type="NCBI Taxonomy" id="4558"/>
    <lineage>
        <taxon>Eukaryota</taxon>
        <taxon>Viridiplantae</taxon>
        <taxon>Streptophyta</taxon>
        <taxon>Embryophyta</taxon>
        <taxon>Tracheophyta</taxon>
        <taxon>Spermatophyta</taxon>
        <taxon>Magnoliopsida</taxon>
        <taxon>Liliopsida</taxon>
        <taxon>Poales</taxon>
        <taxon>Poaceae</taxon>
        <taxon>PACMAD clade</taxon>
        <taxon>Panicoideae</taxon>
        <taxon>Andropogonodae</taxon>
        <taxon>Andropogoneae</taxon>
        <taxon>Sorghinae</taxon>
        <taxon>Sorghum</taxon>
    </lineage>
</organism>
<evidence type="ECO:0000256" key="4">
    <source>
        <dbReference type="ARBA" id="ARBA00023295"/>
    </source>
</evidence>
<dbReference type="ExpressionAtlas" id="A0A1Z5RE48">
    <property type="expression patterns" value="baseline and differential"/>
</dbReference>
<dbReference type="GO" id="GO:0005975">
    <property type="term" value="P:carbohydrate metabolic process"/>
    <property type="evidence" value="ECO:0007669"/>
    <property type="project" value="InterPro"/>
</dbReference>
<evidence type="ECO:0000259" key="7">
    <source>
        <dbReference type="Pfam" id="PF00251"/>
    </source>
</evidence>
<dbReference type="Gene3D" id="2.115.10.20">
    <property type="entry name" value="Glycosyl hydrolase domain, family 43"/>
    <property type="match status" value="1"/>
</dbReference>
<dbReference type="FunCoup" id="A0A1Z5RE48">
    <property type="interactions" value="289"/>
</dbReference>
<evidence type="ECO:0000259" key="8">
    <source>
        <dbReference type="Pfam" id="PF08244"/>
    </source>
</evidence>
<gene>
    <name evidence="9" type="ORF">SORBI_3006G160700</name>
</gene>
<dbReference type="InterPro" id="IPR013320">
    <property type="entry name" value="ConA-like_dom_sf"/>
</dbReference>
<dbReference type="PANTHER" id="PTHR31953">
    <property type="entry name" value="BETA-FRUCTOFURANOSIDASE, INSOLUBLE ISOENZYME CWINV1-RELATED"/>
    <property type="match status" value="1"/>
</dbReference>
<dbReference type="GO" id="GO:0004553">
    <property type="term" value="F:hydrolase activity, hydrolyzing O-glycosyl compounds"/>
    <property type="evidence" value="ECO:0007669"/>
    <property type="project" value="InterPro"/>
</dbReference>
<feature type="domain" description="Glycosyl hydrolase family 32 C-terminal" evidence="8">
    <location>
        <begin position="499"/>
        <end position="690"/>
    </location>
</feature>
<dbReference type="CDD" id="cd18624">
    <property type="entry name" value="GH32_Fruct1-like"/>
    <property type="match status" value="1"/>
</dbReference>